<dbReference type="PANTHER" id="PTHR44019">
    <property type="entry name" value="WD REPEAT-CONTAINING PROTEIN 55"/>
    <property type="match status" value="1"/>
</dbReference>
<evidence type="ECO:0000256" key="4">
    <source>
        <dbReference type="SAM" id="SignalP"/>
    </source>
</evidence>
<dbReference type="InterPro" id="IPR036322">
    <property type="entry name" value="WD40_repeat_dom_sf"/>
</dbReference>
<proteinExistence type="predicted"/>
<dbReference type="InterPro" id="IPR050505">
    <property type="entry name" value="WDR55/POC1"/>
</dbReference>
<keyword evidence="1 3" id="KW-0853">WD repeat</keyword>
<accession>A0A4R3IFR0</accession>
<dbReference type="Proteomes" id="UP000295793">
    <property type="component" value="Unassembled WGS sequence"/>
</dbReference>
<dbReference type="SUPFAM" id="SSF50978">
    <property type="entry name" value="WD40 repeat-like"/>
    <property type="match status" value="1"/>
</dbReference>
<dbReference type="OrthoDB" id="6192037at2"/>
<dbReference type="InterPro" id="IPR001680">
    <property type="entry name" value="WD40_rpt"/>
</dbReference>
<evidence type="ECO:0000313" key="5">
    <source>
        <dbReference type="EMBL" id="TCS43822.1"/>
    </source>
</evidence>
<dbReference type="RefSeq" id="WP_132698901.1">
    <property type="nucleotide sequence ID" value="NZ_SLZR01000001.1"/>
</dbReference>
<dbReference type="AlphaFoldDB" id="A0A4R3IFR0"/>
<dbReference type="Gene3D" id="2.130.10.10">
    <property type="entry name" value="YVTN repeat-like/Quinoprotein amine dehydrogenase"/>
    <property type="match status" value="1"/>
</dbReference>
<dbReference type="PROSITE" id="PS50294">
    <property type="entry name" value="WD_REPEATS_REGION"/>
    <property type="match status" value="1"/>
</dbReference>
<name>A0A4R3IFR0_9GAMM</name>
<dbReference type="PROSITE" id="PS00678">
    <property type="entry name" value="WD_REPEATS_1"/>
    <property type="match status" value="1"/>
</dbReference>
<gene>
    <name evidence="5" type="ORF">BCF53_101165</name>
</gene>
<dbReference type="PANTHER" id="PTHR44019:SF8">
    <property type="entry name" value="POC1 CENTRIOLAR PROTEIN HOMOLOG"/>
    <property type="match status" value="1"/>
</dbReference>
<comment type="caution">
    <text evidence="5">The sequence shown here is derived from an EMBL/GenBank/DDBJ whole genome shotgun (WGS) entry which is preliminary data.</text>
</comment>
<dbReference type="SMART" id="SM00320">
    <property type="entry name" value="WD40"/>
    <property type="match status" value="3"/>
</dbReference>
<evidence type="ECO:0000313" key="6">
    <source>
        <dbReference type="Proteomes" id="UP000295793"/>
    </source>
</evidence>
<organism evidence="5 6">
    <name type="scientific">Reinekea marinisedimentorum</name>
    <dbReference type="NCBI Taxonomy" id="230495"/>
    <lineage>
        <taxon>Bacteria</taxon>
        <taxon>Pseudomonadati</taxon>
        <taxon>Pseudomonadota</taxon>
        <taxon>Gammaproteobacteria</taxon>
        <taxon>Oceanospirillales</taxon>
        <taxon>Saccharospirillaceae</taxon>
        <taxon>Reinekea</taxon>
    </lineage>
</organism>
<dbReference type="Pfam" id="PF00400">
    <property type="entry name" value="WD40"/>
    <property type="match status" value="1"/>
</dbReference>
<feature type="chain" id="PRO_5020306631" evidence="4">
    <location>
        <begin position="20"/>
        <end position="314"/>
    </location>
</feature>
<reference evidence="5 6" key="1">
    <citation type="submission" date="2019-03" db="EMBL/GenBank/DDBJ databases">
        <title>Genomic Encyclopedia of Archaeal and Bacterial Type Strains, Phase II (KMG-II): from individual species to whole genera.</title>
        <authorList>
            <person name="Goeker M."/>
        </authorList>
    </citation>
    <scope>NUCLEOTIDE SEQUENCE [LARGE SCALE GENOMIC DNA]</scope>
    <source>
        <strain evidence="5 6">DSM 15388</strain>
    </source>
</reference>
<dbReference type="PROSITE" id="PS51257">
    <property type="entry name" value="PROKAR_LIPOPROTEIN"/>
    <property type="match status" value="1"/>
</dbReference>
<dbReference type="InterPro" id="IPR019775">
    <property type="entry name" value="WD40_repeat_CS"/>
</dbReference>
<evidence type="ECO:0000256" key="3">
    <source>
        <dbReference type="PROSITE-ProRule" id="PRU00221"/>
    </source>
</evidence>
<feature type="repeat" description="WD" evidence="3">
    <location>
        <begin position="152"/>
        <end position="193"/>
    </location>
</feature>
<dbReference type="InterPro" id="IPR015943">
    <property type="entry name" value="WD40/YVTN_repeat-like_dom_sf"/>
</dbReference>
<evidence type="ECO:0000256" key="2">
    <source>
        <dbReference type="ARBA" id="ARBA00022737"/>
    </source>
</evidence>
<dbReference type="PROSITE" id="PS50082">
    <property type="entry name" value="WD_REPEATS_2"/>
    <property type="match status" value="1"/>
</dbReference>
<dbReference type="EMBL" id="SLZR01000001">
    <property type="protein sequence ID" value="TCS43822.1"/>
    <property type="molecule type" value="Genomic_DNA"/>
</dbReference>
<protein>
    <submittedName>
        <fullName evidence="5">Putative pyrroloquinoline-quinone binding quinoprotein</fullName>
    </submittedName>
</protein>
<feature type="signal peptide" evidence="4">
    <location>
        <begin position="1"/>
        <end position="19"/>
    </location>
</feature>
<keyword evidence="2" id="KW-0677">Repeat</keyword>
<evidence type="ECO:0000256" key="1">
    <source>
        <dbReference type="ARBA" id="ARBA00022574"/>
    </source>
</evidence>
<sequence length="314" mass="34583">MRPFLSVLLIFTLLMSSCAERPQAKLQLATQGAYSAALEKHGASLVVGSFQHGGSFWDIHKQSREFNWNHREGFLTEILYTDISDNGRFAITVNYYNLVLWDTQTGLPVWFWSAPARIEAADLSADGRFVMLGLDNNKAVLFDAQNGGLLREFEHQGPVVSVAINVSAGLALTGSEDSTAKLWNIRNAELVKTFPHDNQVSVVKLSDSGALMLIAPAHEKAEIWTTTNLVKRASLSTAKFRIYSARFIGDASLIVGTTHRNIFEFDADTGKKLVTYQIGTESKQSFKSAIVLDVAKQGSKLLAIGSNGFLYTFQ</sequence>
<keyword evidence="6" id="KW-1185">Reference proteome</keyword>
<keyword evidence="4" id="KW-0732">Signal</keyword>